<evidence type="ECO:0000256" key="2">
    <source>
        <dbReference type="ARBA" id="ARBA00008848"/>
    </source>
</evidence>
<protein>
    <recommendedName>
        <fullName evidence="7">C-CAP/cofactor C-like domain-containing protein</fullName>
    </recommendedName>
</protein>
<sequence>MSDASRSATFYAEFQSQRAAIAARLKTASSSTVQQDIARLRKSFVDAYDFLAPYDQGQCESQLRALEQELDERKAKAAPKPKFSFKKRETSSSGISTPQKSQPAPPAPTPSVSTVASTSNISLSNYTDAYLTSSALPQAALEDTTHLDITISDIQSSIVNLATSSLQLGALHIRGVHRSLLLAPVVRGSILINDCSDCVLVIGCHQFRMHTSKNVDVYLHVGSLPVIEHSQRIRFAPYTLPLPEGVSQETSKHYSVQDFDWIRSTPSPNWSRLPEEDIRRTWPTEGVASNGVARVLEDSLPPSEASV</sequence>
<feature type="compositionally biased region" description="Basic residues" evidence="6">
    <location>
        <begin position="76"/>
        <end position="85"/>
    </location>
</feature>
<dbReference type="Gene3D" id="2.160.20.70">
    <property type="match status" value="1"/>
</dbReference>
<dbReference type="HOGENOM" id="CLU_032612_0_0_1"/>
<evidence type="ECO:0000256" key="1">
    <source>
        <dbReference type="ARBA" id="ARBA00004496"/>
    </source>
</evidence>
<comment type="subcellular location">
    <subcellularLocation>
        <location evidence="1">Cytoplasm</location>
    </subcellularLocation>
</comment>
<dbReference type="Gene3D" id="1.20.58.1250">
    <property type="entry name" value="Tubulin Binding Cofactor C, N-terminal domain"/>
    <property type="match status" value="1"/>
</dbReference>
<keyword evidence="9" id="KW-1185">Reference proteome</keyword>
<evidence type="ECO:0000256" key="6">
    <source>
        <dbReference type="SAM" id="MobiDB-lite"/>
    </source>
</evidence>
<evidence type="ECO:0000256" key="5">
    <source>
        <dbReference type="ARBA" id="ARBA00026055"/>
    </source>
</evidence>
<accession>A0A067LZ59</accession>
<evidence type="ECO:0000313" key="9">
    <source>
        <dbReference type="Proteomes" id="UP000027195"/>
    </source>
</evidence>
<feature type="region of interest" description="Disordered" evidence="6">
    <location>
        <begin position="71"/>
        <end position="115"/>
    </location>
</feature>
<dbReference type="EMBL" id="KL198103">
    <property type="protein sequence ID" value="KDQ07665.1"/>
    <property type="molecule type" value="Genomic_DNA"/>
</dbReference>
<dbReference type="Proteomes" id="UP000027195">
    <property type="component" value="Unassembled WGS sequence"/>
</dbReference>
<dbReference type="STRING" id="930990.A0A067LZ59"/>
<dbReference type="InterPro" id="IPR012945">
    <property type="entry name" value="Tubulin-bd_cofactor_C_dom"/>
</dbReference>
<keyword evidence="4" id="KW-0007">Acetylation</keyword>
<reference evidence="9" key="1">
    <citation type="journal article" date="2014" name="Proc. Natl. Acad. Sci. U.S.A.">
        <title>Extensive sampling of basidiomycete genomes demonstrates inadequacy of the white-rot/brown-rot paradigm for wood decay fungi.</title>
        <authorList>
            <person name="Riley R."/>
            <person name="Salamov A.A."/>
            <person name="Brown D.W."/>
            <person name="Nagy L.G."/>
            <person name="Floudas D."/>
            <person name="Held B.W."/>
            <person name="Levasseur A."/>
            <person name="Lombard V."/>
            <person name="Morin E."/>
            <person name="Otillar R."/>
            <person name="Lindquist E.A."/>
            <person name="Sun H."/>
            <person name="LaButti K.M."/>
            <person name="Schmutz J."/>
            <person name="Jabbour D."/>
            <person name="Luo H."/>
            <person name="Baker S.E."/>
            <person name="Pisabarro A.G."/>
            <person name="Walton J.D."/>
            <person name="Blanchette R.A."/>
            <person name="Henrissat B."/>
            <person name="Martin F."/>
            <person name="Cullen D."/>
            <person name="Hibbett D.S."/>
            <person name="Grigoriev I.V."/>
        </authorList>
    </citation>
    <scope>NUCLEOTIDE SEQUENCE [LARGE SCALE GENOMIC DNA]</scope>
    <source>
        <strain evidence="9">FD-172 SS1</strain>
    </source>
</reference>
<dbReference type="PROSITE" id="PS51329">
    <property type="entry name" value="C_CAP_COFACTOR_C"/>
    <property type="match status" value="1"/>
</dbReference>
<name>A0A067LZ59_BOTB1</name>
<dbReference type="InterPro" id="IPR017901">
    <property type="entry name" value="C-CAP_CF_C-like"/>
</dbReference>
<dbReference type="Pfam" id="PF16752">
    <property type="entry name" value="TBCC_N"/>
    <property type="match status" value="1"/>
</dbReference>
<comment type="subunit">
    <text evidence="5">Supercomplex made of cofactors A to E. Cofactors A and D function by capturing and stabilizing tubulin in a quasi-native conformation. Cofactor E binds to the cofactor D-tubulin complex; interaction with cofactor C then causes the release of tubulin polypeptides that are committed to the native state.</text>
</comment>
<dbReference type="OrthoDB" id="194775at2759"/>
<dbReference type="PANTHER" id="PTHR15139">
    <property type="entry name" value="TUBULIN FOLDING COFACTOR C"/>
    <property type="match status" value="1"/>
</dbReference>
<dbReference type="InterPro" id="IPR031925">
    <property type="entry name" value="TBCC_N"/>
</dbReference>
<evidence type="ECO:0000256" key="3">
    <source>
        <dbReference type="ARBA" id="ARBA00022490"/>
    </source>
</evidence>
<proteinExistence type="inferred from homology"/>
<dbReference type="GO" id="GO:0015631">
    <property type="term" value="F:tubulin binding"/>
    <property type="evidence" value="ECO:0007669"/>
    <property type="project" value="InterPro"/>
</dbReference>
<evidence type="ECO:0000313" key="8">
    <source>
        <dbReference type="EMBL" id="KDQ07665.1"/>
    </source>
</evidence>
<dbReference type="InterPro" id="IPR027684">
    <property type="entry name" value="TBCC"/>
</dbReference>
<organism evidence="8 9">
    <name type="scientific">Botryobasidium botryosum (strain FD-172 SS1)</name>
    <dbReference type="NCBI Taxonomy" id="930990"/>
    <lineage>
        <taxon>Eukaryota</taxon>
        <taxon>Fungi</taxon>
        <taxon>Dikarya</taxon>
        <taxon>Basidiomycota</taxon>
        <taxon>Agaricomycotina</taxon>
        <taxon>Agaricomycetes</taxon>
        <taxon>Cantharellales</taxon>
        <taxon>Botryobasidiaceae</taxon>
        <taxon>Botryobasidium</taxon>
    </lineage>
</organism>
<comment type="similarity">
    <text evidence="2">Belongs to the TBCC family.</text>
</comment>
<dbReference type="Pfam" id="PF07986">
    <property type="entry name" value="TBCC"/>
    <property type="match status" value="1"/>
</dbReference>
<keyword evidence="3" id="KW-0963">Cytoplasm</keyword>
<dbReference type="GO" id="GO:0007023">
    <property type="term" value="P:post-chaperonin tubulin folding pathway"/>
    <property type="evidence" value="ECO:0007669"/>
    <property type="project" value="InterPro"/>
</dbReference>
<dbReference type="InterPro" id="IPR016098">
    <property type="entry name" value="CAP/MinC_C"/>
</dbReference>
<dbReference type="PANTHER" id="PTHR15139:SF0">
    <property type="entry name" value="TUBULIN-SPECIFIC CHAPERONE C"/>
    <property type="match status" value="1"/>
</dbReference>
<dbReference type="GO" id="GO:0005737">
    <property type="term" value="C:cytoplasm"/>
    <property type="evidence" value="ECO:0007669"/>
    <property type="project" value="UniProtKB-SubCell"/>
</dbReference>
<dbReference type="InterPro" id="IPR038397">
    <property type="entry name" value="TBCC_N_sf"/>
</dbReference>
<evidence type="ECO:0000259" key="7">
    <source>
        <dbReference type="PROSITE" id="PS51329"/>
    </source>
</evidence>
<feature type="domain" description="C-CAP/cofactor C-like" evidence="7">
    <location>
        <begin position="108"/>
        <end position="261"/>
    </location>
</feature>
<evidence type="ECO:0000256" key="4">
    <source>
        <dbReference type="ARBA" id="ARBA00022990"/>
    </source>
</evidence>
<dbReference type="AlphaFoldDB" id="A0A067LZ59"/>
<dbReference type="InParanoid" id="A0A067LZ59"/>
<dbReference type="GO" id="GO:0007021">
    <property type="term" value="P:tubulin complex assembly"/>
    <property type="evidence" value="ECO:0007669"/>
    <property type="project" value="TreeGrafter"/>
</dbReference>
<gene>
    <name evidence="8" type="ORF">BOTBODRAFT_38636</name>
</gene>